<dbReference type="AlphaFoldDB" id="A0A0M0JHD1"/>
<dbReference type="FunFam" id="3.40.50.1400:FF:000006">
    <property type="entry name" value="Ferrochelatase"/>
    <property type="match status" value="1"/>
</dbReference>
<dbReference type="InterPro" id="IPR033659">
    <property type="entry name" value="Ferrochelatase_N"/>
</dbReference>
<keyword evidence="12" id="KW-1185">Reference proteome</keyword>
<keyword evidence="5 9" id="KW-0350">Heme biosynthesis</keyword>
<evidence type="ECO:0000256" key="4">
    <source>
        <dbReference type="ARBA" id="ARBA00023004"/>
    </source>
</evidence>
<evidence type="ECO:0000256" key="9">
    <source>
        <dbReference type="RuleBase" id="RU000607"/>
    </source>
</evidence>
<dbReference type="PANTHER" id="PTHR11108">
    <property type="entry name" value="FERROCHELATASE"/>
    <property type="match status" value="1"/>
</dbReference>
<dbReference type="GO" id="GO:0004325">
    <property type="term" value="F:ferrochelatase activity"/>
    <property type="evidence" value="ECO:0007669"/>
    <property type="project" value="UniProtKB-UniRule"/>
</dbReference>
<dbReference type="UniPathway" id="UPA00252">
    <property type="reaction ID" value="UER00325"/>
</dbReference>
<dbReference type="NCBIfam" id="TIGR00109">
    <property type="entry name" value="hemH"/>
    <property type="match status" value="1"/>
</dbReference>
<comment type="caution">
    <text evidence="11">The sequence shown here is derived from an EMBL/GenBank/DDBJ whole genome shotgun (WGS) entry which is preliminary data.</text>
</comment>
<evidence type="ECO:0000313" key="11">
    <source>
        <dbReference type="EMBL" id="KOO25964.1"/>
    </source>
</evidence>
<dbReference type="Pfam" id="PF00762">
    <property type="entry name" value="Ferrochelatase"/>
    <property type="match status" value="1"/>
</dbReference>
<dbReference type="Gene3D" id="3.40.50.1400">
    <property type="match status" value="2"/>
</dbReference>
<name>A0A0M0JHD1_9EUKA</name>
<evidence type="ECO:0000256" key="8">
    <source>
        <dbReference type="ARBA" id="ARBA00049380"/>
    </source>
</evidence>
<dbReference type="InterPro" id="IPR001015">
    <property type="entry name" value="Ferrochelatase"/>
</dbReference>
<accession>A0A0M0JHD1</accession>
<keyword evidence="9" id="KW-0496">Mitochondrion</keyword>
<keyword evidence="9" id="KW-0999">Mitochondrion inner membrane</keyword>
<dbReference type="SUPFAM" id="SSF53800">
    <property type="entry name" value="Chelatase"/>
    <property type="match status" value="1"/>
</dbReference>
<dbReference type="GO" id="GO:0005743">
    <property type="term" value="C:mitochondrial inner membrane"/>
    <property type="evidence" value="ECO:0007669"/>
    <property type="project" value="UniProtKB-SubCell"/>
</dbReference>
<evidence type="ECO:0000256" key="5">
    <source>
        <dbReference type="ARBA" id="ARBA00023133"/>
    </source>
</evidence>
<dbReference type="Proteomes" id="UP000037460">
    <property type="component" value="Unassembled WGS sequence"/>
</dbReference>
<keyword evidence="7 9" id="KW-0627">Porphyrin biosynthesis</keyword>
<dbReference type="EMBL" id="JWZX01002907">
    <property type="protein sequence ID" value="KOO25964.1"/>
    <property type="molecule type" value="Genomic_DNA"/>
</dbReference>
<evidence type="ECO:0000256" key="6">
    <source>
        <dbReference type="ARBA" id="ARBA00023239"/>
    </source>
</evidence>
<keyword evidence="6 9" id="KW-0456">Lyase</keyword>
<reference evidence="12" key="1">
    <citation type="journal article" date="2015" name="PLoS Genet.">
        <title>Genome Sequence and Transcriptome Analyses of Chrysochromulina tobin: Metabolic Tools for Enhanced Algal Fitness in the Prominent Order Prymnesiales (Haptophyceae).</title>
        <authorList>
            <person name="Hovde B.T."/>
            <person name="Deodato C.R."/>
            <person name="Hunsperger H.M."/>
            <person name="Ryken S.A."/>
            <person name="Yost W."/>
            <person name="Jha R.K."/>
            <person name="Patterson J."/>
            <person name="Monnat R.J. Jr."/>
            <person name="Barlow S.B."/>
            <person name="Starkenburg S.R."/>
            <person name="Cattolico R.A."/>
        </authorList>
    </citation>
    <scope>NUCLEOTIDE SEQUENCE</scope>
    <source>
        <strain evidence="12">CCMP291</strain>
    </source>
</reference>
<dbReference type="CDD" id="cd03411">
    <property type="entry name" value="Ferrochelatase_N"/>
    <property type="match status" value="1"/>
</dbReference>
<feature type="chain" id="PRO_5005601764" description="Ferrochelatase" evidence="10">
    <location>
        <begin position="21"/>
        <end position="497"/>
    </location>
</feature>
<proteinExistence type="inferred from homology"/>
<dbReference type="PROSITE" id="PS00534">
    <property type="entry name" value="FERROCHELATASE"/>
    <property type="match status" value="1"/>
</dbReference>
<dbReference type="HAMAP" id="MF_00323">
    <property type="entry name" value="Ferrochelatase"/>
    <property type="match status" value="1"/>
</dbReference>
<comment type="similarity">
    <text evidence="3 9">Belongs to the ferrochelatase family.</text>
</comment>
<dbReference type="InterPro" id="IPR019772">
    <property type="entry name" value="Ferrochelatase_AS"/>
</dbReference>
<comment type="function">
    <text evidence="9">Catalyzes the ferrous insertion into protoporphyrin IX.</text>
</comment>
<dbReference type="GO" id="GO:0006783">
    <property type="term" value="P:heme biosynthetic process"/>
    <property type="evidence" value="ECO:0007669"/>
    <property type="project" value="UniProtKB-UniRule"/>
</dbReference>
<evidence type="ECO:0000256" key="3">
    <source>
        <dbReference type="ARBA" id="ARBA00007718"/>
    </source>
</evidence>
<keyword evidence="10" id="KW-0732">Signal</keyword>
<organism evidence="11 12">
    <name type="scientific">Chrysochromulina tobinii</name>
    <dbReference type="NCBI Taxonomy" id="1460289"/>
    <lineage>
        <taxon>Eukaryota</taxon>
        <taxon>Haptista</taxon>
        <taxon>Haptophyta</taxon>
        <taxon>Prymnesiophyceae</taxon>
        <taxon>Prymnesiales</taxon>
        <taxon>Chrysochromulinaceae</taxon>
        <taxon>Chrysochromulina</taxon>
    </lineage>
</organism>
<keyword evidence="9" id="KW-0472">Membrane</keyword>
<comment type="pathway">
    <text evidence="2 9">Porphyrin-containing compound metabolism; protoheme biosynthesis; protoheme from protoporphyrin-IX: step 1/1.</text>
</comment>
<keyword evidence="4 9" id="KW-0408">Iron</keyword>
<evidence type="ECO:0000256" key="10">
    <source>
        <dbReference type="SAM" id="SignalP"/>
    </source>
</evidence>
<evidence type="ECO:0000256" key="1">
    <source>
        <dbReference type="ARBA" id="ARBA00004229"/>
    </source>
</evidence>
<protein>
    <recommendedName>
        <fullName evidence="9">Ferrochelatase</fullName>
        <ecNumber evidence="9">4.98.1.1</ecNumber>
    </recommendedName>
</protein>
<dbReference type="OrthoDB" id="1323at2759"/>
<comment type="subcellular location">
    <subcellularLocation>
        <location evidence="9">Mitochondrion inner membrane</location>
    </subcellularLocation>
    <subcellularLocation>
        <location evidence="1">Plastid</location>
        <location evidence="1">Chloroplast</location>
    </subcellularLocation>
</comment>
<dbReference type="PANTHER" id="PTHR11108:SF1">
    <property type="entry name" value="FERROCHELATASE, MITOCHONDRIAL"/>
    <property type="match status" value="1"/>
</dbReference>
<dbReference type="EC" id="4.98.1.1" evidence="9"/>
<feature type="signal peptide" evidence="10">
    <location>
        <begin position="1"/>
        <end position="20"/>
    </location>
</feature>
<gene>
    <name evidence="11" type="ORF">Ctob_007535</name>
</gene>
<dbReference type="InterPro" id="IPR033644">
    <property type="entry name" value="Ferrochelatase_C"/>
</dbReference>
<dbReference type="GO" id="GO:0009507">
    <property type="term" value="C:chloroplast"/>
    <property type="evidence" value="ECO:0007669"/>
    <property type="project" value="UniProtKB-SubCell"/>
</dbReference>
<sequence length="497" mass="54826">MPSSMARLLLPPLLLSPASGAWLAPAELTRGLGSTAGSSATPAVMQRRRTAASPRAVLADPSAASAARANFTPAKSVDVGVMLLNLGGPDSLENVEPFLYNLFSDPEIITLPSFLSWFNGPLAFIISRSRAPQSREGYAAIGGSSPQLATTLEQGRALEASLARRGIEAKTYVAMRYWHPFTEEALKAIKADGVRRLVVLPLYPQFSISTSGSSLRLLERMFYADQELRQMRAVVIPAWYTRPGYVAALARLIREKCDTYADRSQPTIFFSAHGLPKKYIETLGDPYKQQTEATVGAVMSKLRRLGYMNNYTLAYQSRVGPVEWLRPYTDDSIRELGASGVRDMVTVPISFVSEHIETLEEIDVEYAELARECGITGWTRVPALGLEQDFIDDLALAVEETLPLTEERPKSDINEGRPVSLRVVNDLVQLRSKDQEIEFGPVRYEVRRTGLTPNAELINGRIAMTSITLASLYSVYDGTLTSDILEGRLPFSQFFGF</sequence>
<evidence type="ECO:0000256" key="2">
    <source>
        <dbReference type="ARBA" id="ARBA00004943"/>
    </source>
</evidence>
<evidence type="ECO:0000313" key="12">
    <source>
        <dbReference type="Proteomes" id="UP000037460"/>
    </source>
</evidence>
<dbReference type="CDD" id="cd00419">
    <property type="entry name" value="Ferrochelatase_C"/>
    <property type="match status" value="1"/>
</dbReference>
<comment type="catalytic activity">
    <reaction evidence="8 9">
        <text>heme b + 2 H(+) = protoporphyrin IX + Fe(2+)</text>
        <dbReference type="Rhea" id="RHEA:22584"/>
        <dbReference type="ChEBI" id="CHEBI:15378"/>
        <dbReference type="ChEBI" id="CHEBI:29033"/>
        <dbReference type="ChEBI" id="CHEBI:57306"/>
        <dbReference type="ChEBI" id="CHEBI:60344"/>
        <dbReference type="EC" id="4.98.1.1"/>
    </reaction>
</comment>
<evidence type="ECO:0000256" key="7">
    <source>
        <dbReference type="ARBA" id="ARBA00023244"/>
    </source>
</evidence>